<dbReference type="OrthoDB" id="2588677at2759"/>
<evidence type="ECO:0000313" key="2">
    <source>
        <dbReference type="Proteomes" id="UP000095149"/>
    </source>
</evidence>
<dbReference type="Proteomes" id="UP000095149">
    <property type="component" value="Unassembled WGS sequence"/>
</dbReference>
<name>A0A1E3JY49_9TREE</name>
<comment type="caution">
    <text evidence="1">The sequence shown here is derived from an EMBL/GenBank/DDBJ whole genome shotgun (WGS) entry which is preliminary data.</text>
</comment>
<dbReference type="AlphaFoldDB" id="A0A1E3JY49"/>
<reference evidence="1 2" key="1">
    <citation type="submission" date="2016-06" db="EMBL/GenBank/DDBJ databases">
        <title>Evolution of pathogenesis and genome organization in the Tremellales.</title>
        <authorList>
            <person name="Cuomo C."/>
            <person name="Litvintseva A."/>
            <person name="Heitman J."/>
            <person name="Chen Y."/>
            <person name="Sun S."/>
            <person name="Springer D."/>
            <person name="Dromer F."/>
            <person name="Young S."/>
            <person name="Zeng Q."/>
            <person name="Chapman S."/>
            <person name="Gujja S."/>
            <person name="Saif S."/>
            <person name="Birren B."/>
        </authorList>
    </citation>
    <scope>NUCLEOTIDE SEQUENCE [LARGE SCALE GENOMIC DNA]</scope>
    <source>
        <strain evidence="1 2">CBS 6273</strain>
    </source>
</reference>
<proteinExistence type="predicted"/>
<accession>A0A1E3JY49</accession>
<evidence type="ECO:0000313" key="1">
    <source>
        <dbReference type="EMBL" id="ODO05725.1"/>
    </source>
</evidence>
<organism evidence="1 2">
    <name type="scientific">Cryptococcus amylolentus CBS 6273</name>
    <dbReference type="NCBI Taxonomy" id="1296118"/>
    <lineage>
        <taxon>Eukaryota</taxon>
        <taxon>Fungi</taxon>
        <taxon>Dikarya</taxon>
        <taxon>Basidiomycota</taxon>
        <taxon>Agaricomycotina</taxon>
        <taxon>Tremellomycetes</taxon>
        <taxon>Tremellales</taxon>
        <taxon>Cryptococcaceae</taxon>
        <taxon>Cryptococcus</taxon>
    </lineage>
</organism>
<sequence length="300" mass="35367">MSHIQILIHPPDQLAQSLRVSTSCIWSGSELEQELDAGRLAIRLTDEQSQSPLSSDGIWSTSMRNPRTKQETMRYWQTIHKNCTDPQKGFFRRWGTVKSMLRHTEGGFTDWKPDDHASDWISLSANFDWIIYQIAYRLLHRGRPWVVMSIVRLPAGDDRSTLIIGEPVQEVMGKGGYLRNRRGSNYARRFDEKFAYRLIPKKYIEQSVLFTFKHTPLMLPAKHLRTDPPWNFQRGIDWVDQLAFNACLNRFYDVLSQICQRQNTLYRNKLYQNESYQNEPQKYSIPMRDISDEDSDDDYY</sequence>
<dbReference type="EMBL" id="MEKH01000007">
    <property type="protein sequence ID" value="ODO05725.1"/>
    <property type="molecule type" value="Genomic_DNA"/>
</dbReference>
<gene>
    <name evidence="1" type="ORF">I350_04785</name>
</gene>
<protein>
    <submittedName>
        <fullName evidence="1">Uncharacterized protein</fullName>
    </submittedName>
</protein>